<evidence type="ECO:0000313" key="4">
    <source>
        <dbReference type="Proteomes" id="UP000501690"/>
    </source>
</evidence>
<organism evidence="3 4">
    <name type="scientific">Vigna unguiculata</name>
    <name type="common">Cowpea</name>
    <dbReference type="NCBI Taxonomy" id="3917"/>
    <lineage>
        <taxon>Eukaryota</taxon>
        <taxon>Viridiplantae</taxon>
        <taxon>Streptophyta</taxon>
        <taxon>Embryophyta</taxon>
        <taxon>Tracheophyta</taxon>
        <taxon>Spermatophyta</taxon>
        <taxon>Magnoliopsida</taxon>
        <taxon>eudicotyledons</taxon>
        <taxon>Gunneridae</taxon>
        <taxon>Pentapetalae</taxon>
        <taxon>rosids</taxon>
        <taxon>fabids</taxon>
        <taxon>Fabales</taxon>
        <taxon>Fabaceae</taxon>
        <taxon>Papilionoideae</taxon>
        <taxon>50 kb inversion clade</taxon>
        <taxon>NPAAA clade</taxon>
        <taxon>indigoferoid/millettioid clade</taxon>
        <taxon>Phaseoleae</taxon>
        <taxon>Vigna</taxon>
    </lineage>
</organism>
<reference evidence="3 4" key="1">
    <citation type="submission" date="2019-04" db="EMBL/GenBank/DDBJ databases">
        <title>An improved genome assembly and genetic linkage map for asparagus bean, Vigna unguiculata ssp. sesquipedialis.</title>
        <authorList>
            <person name="Xia Q."/>
            <person name="Zhang R."/>
            <person name="Dong Y."/>
        </authorList>
    </citation>
    <scope>NUCLEOTIDE SEQUENCE [LARGE SCALE GENOMIC DNA]</scope>
    <source>
        <tissue evidence="3">Leaf</tissue>
    </source>
</reference>
<dbReference type="EMBL" id="CP039349">
    <property type="protein sequence ID" value="QCD93450.1"/>
    <property type="molecule type" value="Genomic_DNA"/>
</dbReference>
<dbReference type="EMBL" id="CP039347">
    <property type="protein sequence ID" value="QCD86990.1"/>
    <property type="molecule type" value="Genomic_DNA"/>
</dbReference>
<dbReference type="Proteomes" id="UP000501690">
    <property type="component" value="Linkage Group LG3"/>
</dbReference>
<gene>
    <name evidence="2" type="ORF">DEO72_LG3g1521</name>
    <name evidence="3" type="ORF">DEO72_LG5g1525</name>
</gene>
<protein>
    <submittedName>
        <fullName evidence="3">Uncharacterized protein</fullName>
    </submittedName>
</protein>
<proteinExistence type="predicted"/>
<feature type="compositionally biased region" description="Basic and acidic residues" evidence="1">
    <location>
        <begin position="98"/>
        <end position="117"/>
    </location>
</feature>
<dbReference type="Proteomes" id="UP000501690">
    <property type="component" value="Linkage Group LG5"/>
</dbReference>
<accession>A0A4D6LY52</accession>
<feature type="region of interest" description="Disordered" evidence="1">
    <location>
        <begin position="98"/>
        <end position="132"/>
    </location>
</feature>
<evidence type="ECO:0000313" key="2">
    <source>
        <dbReference type="EMBL" id="QCD86990.1"/>
    </source>
</evidence>
<dbReference type="AlphaFoldDB" id="A0A4D6LY52"/>
<sequence length="132" mass="14817">MAALSSAIASAAKPFSSKFHTHSVPFPVFVFPPMTLTSARAPRRANSHSRVSQSSSLQRESKWCPRWPSPSPSTTPIASSCSWPSEACLRERDFRRSSRLKRSERELRGRTSQERRWGSATAATKVKAGRRW</sequence>
<evidence type="ECO:0000256" key="1">
    <source>
        <dbReference type="SAM" id="MobiDB-lite"/>
    </source>
</evidence>
<keyword evidence="4" id="KW-1185">Reference proteome</keyword>
<evidence type="ECO:0000313" key="3">
    <source>
        <dbReference type="EMBL" id="QCD93450.1"/>
    </source>
</evidence>
<feature type="compositionally biased region" description="Low complexity" evidence="1">
    <location>
        <begin position="48"/>
        <end position="58"/>
    </location>
</feature>
<feature type="region of interest" description="Disordered" evidence="1">
    <location>
        <begin position="39"/>
        <end position="82"/>
    </location>
</feature>
<name>A0A4D6LY52_VIGUN</name>